<evidence type="ECO:0000259" key="1">
    <source>
        <dbReference type="Pfam" id="PF00899"/>
    </source>
</evidence>
<dbReference type="InterPro" id="IPR045886">
    <property type="entry name" value="ThiF/MoeB/HesA"/>
</dbReference>
<dbReference type="GO" id="GO:0061503">
    <property type="term" value="F:tRNA threonylcarbamoyladenosine dehydratase"/>
    <property type="evidence" value="ECO:0007669"/>
    <property type="project" value="TreeGrafter"/>
</dbReference>
<dbReference type="GeneID" id="68877081"/>
<reference evidence="3" key="2">
    <citation type="submission" date="2021-10" db="EMBL/GenBank/DDBJ databases">
        <authorList>
            <person name="Mesa V."/>
        </authorList>
    </citation>
    <scope>NUCLEOTIDE SEQUENCE</scope>
    <source>
        <strain evidence="3">CC3_PB</strain>
    </source>
</reference>
<keyword evidence="6" id="KW-1185">Reference proteome</keyword>
<feature type="domain" description="ThiS-like ubiquitin" evidence="2">
    <location>
        <begin position="1"/>
        <end position="58"/>
    </location>
</feature>
<dbReference type="SUPFAM" id="SSF69572">
    <property type="entry name" value="Activating enzymes of the ubiquitin-like proteins"/>
    <property type="match status" value="1"/>
</dbReference>
<dbReference type="Proteomes" id="UP000220840">
    <property type="component" value="Unassembled WGS sequence"/>
</dbReference>
<dbReference type="Proteomes" id="UP000789738">
    <property type="component" value="Unassembled WGS sequence"/>
</dbReference>
<organism evidence="5 6">
    <name type="scientific">Clostridium neonatale</name>
    <dbReference type="NCBI Taxonomy" id="137838"/>
    <lineage>
        <taxon>Bacteria</taxon>
        <taxon>Bacillati</taxon>
        <taxon>Bacillota</taxon>
        <taxon>Clostridia</taxon>
        <taxon>Eubacteriales</taxon>
        <taxon>Clostridiaceae</taxon>
        <taxon>Clostridium</taxon>
    </lineage>
</organism>
<evidence type="ECO:0000313" key="5">
    <source>
        <dbReference type="EMBL" id="PEG30723.1"/>
    </source>
</evidence>
<proteinExistence type="predicted"/>
<dbReference type="EMBL" id="PDCJ01000001">
    <property type="protein sequence ID" value="PEG30723.1"/>
    <property type="molecule type" value="Genomic_DNA"/>
</dbReference>
<dbReference type="RefSeq" id="WP_058294892.1">
    <property type="nucleotide sequence ID" value="NZ_CAKJVD010000068.1"/>
</dbReference>
<dbReference type="Pfam" id="PF00899">
    <property type="entry name" value="ThiF"/>
    <property type="match status" value="1"/>
</dbReference>
<dbReference type="PANTHER" id="PTHR43267:SF3">
    <property type="entry name" value="THIF PROTEIN"/>
    <property type="match status" value="1"/>
</dbReference>
<evidence type="ECO:0000313" key="4">
    <source>
        <dbReference type="EMBL" id="CAI3583323.1"/>
    </source>
</evidence>
<dbReference type="PANTHER" id="PTHR43267">
    <property type="entry name" value="TRNA THREONYLCARBAMOYLADENOSINE DEHYDRATASE"/>
    <property type="match status" value="1"/>
</dbReference>
<keyword evidence="5" id="KW-0808">Transferase</keyword>
<dbReference type="Gene3D" id="3.40.50.720">
    <property type="entry name" value="NAD(P)-binding Rossmann-like Domain"/>
    <property type="match status" value="1"/>
</dbReference>
<accession>A0A2A7MGZ4</accession>
<dbReference type="InterPro" id="IPR012729">
    <property type="entry name" value="ThiF_fam2"/>
</dbReference>
<dbReference type="Proteomes" id="UP001189143">
    <property type="component" value="Unassembled WGS sequence"/>
</dbReference>
<evidence type="ECO:0000259" key="2">
    <source>
        <dbReference type="Pfam" id="PF14453"/>
    </source>
</evidence>
<dbReference type="EMBL" id="CAMTCP010000188">
    <property type="protein sequence ID" value="CAI3583323.1"/>
    <property type="molecule type" value="Genomic_DNA"/>
</dbReference>
<comment type="caution">
    <text evidence="5">The sequence shown here is derived from an EMBL/GenBank/DDBJ whole genome shotgun (WGS) entry which is preliminary data.</text>
</comment>
<dbReference type="NCBIfam" id="NF006395">
    <property type="entry name" value="PRK08644.1"/>
    <property type="match status" value="1"/>
</dbReference>
<dbReference type="EC" id="2.7.7.-" evidence="4"/>
<gene>
    <name evidence="5" type="primary">thiF</name>
    <name evidence="4" type="ORF">CNEO2_260074</name>
    <name evidence="3" type="ORF">CNEO_43779</name>
    <name evidence="5" type="ORF">CQ394_03090</name>
</gene>
<dbReference type="EMBL" id="CAKJVE010000004">
    <property type="protein sequence ID" value="CAG9708701.1"/>
    <property type="molecule type" value="Genomic_DNA"/>
</dbReference>
<dbReference type="GO" id="GO:0016779">
    <property type="term" value="F:nucleotidyltransferase activity"/>
    <property type="evidence" value="ECO:0007669"/>
    <property type="project" value="UniProtKB-KW"/>
</dbReference>
<dbReference type="AlphaFoldDB" id="A0A2A7MGZ4"/>
<evidence type="ECO:0000313" key="6">
    <source>
        <dbReference type="Proteomes" id="UP000220840"/>
    </source>
</evidence>
<dbReference type="GO" id="GO:0008641">
    <property type="term" value="F:ubiquitin-like modifier activating enzyme activity"/>
    <property type="evidence" value="ECO:0007669"/>
    <property type="project" value="InterPro"/>
</dbReference>
<dbReference type="InterPro" id="IPR035985">
    <property type="entry name" value="Ubiquitin-activating_enz"/>
</dbReference>
<dbReference type="GO" id="GO:0061504">
    <property type="term" value="P:cyclic threonylcarbamoyladenosine biosynthetic process"/>
    <property type="evidence" value="ECO:0007669"/>
    <property type="project" value="TreeGrafter"/>
</dbReference>
<dbReference type="STRING" id="137838.GCA_001458595_02077"/>
<dbReference type="InterPro" id="IPR000594">
    <property type="entry name" value="ThiF_NAD_FAD-bd"/>
</dbReference>
<dbReference type="CDD" id="cd01487">
    <property type="entry name" value="E1_ThiF_like"/>
    <property type="match status" value="1"/>
</dbReference>
<dbReference type="Pfam" id="PF14453">
    <property type="entry name" value="ThiS-like"/>
    <property type="match status" value="1"/>
</dbReference>
<protein>
    <submittedName>
        <fullName evidence="5">Sulfur carrier protein ThiS adenylyltransferase</fullName>
    </submittedName>
    <submittedName>
        <fullName evidence="3">Sulfur carrier protein adenylyltransferase ThiF</fullName>
    </submittedName>
    <submittedName>
        <fullName evidence="4">Thiamine biosynthesis protein ThiF</fullName>
        <ecNumber evidence="4">2.7.7.-</ecNumber>
    </submittedName>
</protein>
<evidence type="ECO:0000313" key="3">
    <source>
        <dbReference type="EMBL" id="CAG9708701.1"/>
    </source>
</evidence>
<feature type="domain" description="THIF-type NAD/FAD binding fold" evidence="1">
    <location>
        <begin position="79"/>
        <end position="266"/>
    </location>
</feature>
<dbReference type="InterPro" id="IPR032726">
    <property type="entry name" value="ThiS-like_dom"/>
</dbReference>
<sequence>MKIYINGKSIETDVLTLDNLRNKHYSNNENLVTIINGFQTSDDVTINENDEIFFIKKGKMPSKDEFERLMCARNTPHVFEKVKSAKVAIAGLGGLGSNIAINLARTGVGHLHLIDFDIVEPSNLNRQQYKIKHLGMYKTEALKNEIEEINPFIKVTLDTIRVTEENIPSLFSDEDIICEAFDNPKNKAMLVNTLLEKFPSKKIVAASGMAGYESSNTIETKKITDNFYLCGDNKTGAKIGRGLMAPRVSICAGHESNMILRLILEIYEV</sequence>
<reference evidence="4" key="3">
    <citation type="submission" date="2022-10" db="EMBL/GenBank/DDBJ databases">
        <authorList>
            <person name="Aires J."/>
            <person name="Mesa V."/>
        </authorList>
    </citation>
    <scope>NUCLEOTIDE SEQUENCE</scope>
    <source>
        <strain evidence="4">Clostridium neonatale JD116</strain>
    </source>
</reference>
<dbReference type="OrthoDB" id="9804286at2"/>
<name>A0A2A7MGZ4_9CLOT</name>
<reference evidence="5 6" key="1">
    <citation type="submission" date="2017-10" db="EMBL/GenBank/DDBJ databases">
        <title>Effective Description of Clostridium neonatale sp. nov. linked to necrotizing enterocolitis in neonates and a clarification of species assignable to the genus Clostridium (Prazmowski 1880) emend. Lawson and Rainey 2016.</title>
        <authorList>
            <person name="Bernard K."/>
            <person name="Burdz T."/>
            <person name="Wiebe D."/>
            <person name="Balcewich B."/>
            <person name="Alfa M."/>
            <person name="Bernier A.-M."/>
        </authorList>
    </citation>
    <scope>NUCLEOTIDE SEQUENCE [LARGE SCALE GENOMIC DNA]</scope>
    <source>
        <strain evidence="5 6">LCDC99A005</strain>
    </source>
</reference>
<dbReference type="NCBIfam" id="TIGR02354">
    <property type="entry name" value="thiF_fam2"/>
    <property type="match status" value="1"/>
</dbReference>
<keyword evidence="5" id="KW-0548">Nucleotidyltransferase</keyword>